<keyword evidence="6 18" id="KW-0963">Cytoplasm</keyword>
<feature type="active site" evidence="19">
    <location>
        <position position="282"/>
    </location>
</feature>
<feature type="binding site" evidence="20">
    <location>
        <position position="271"/>
    </location>
    <ligand>
        <name>Mg(2+)</name>
        <dbReference type="ChEBI" id="CHEBI:18420"/>
        <label>1</label>
    </ligand>
</feature>
<evidence type="ECO:0000256" key="11">
    <source>
        <dbReference type="ARBA" id="ARBA00022842"/>
    </source>
</evidence>
<protein>
    <recommendedName>
        <fullName evidence="18">D-alanine--D-alanine ligase</fullName>
        <ecNumber evidence="18">6.3.2.4</ecNumber>
    </recommendedName>
    <alternativeName>
        <fullName evidence="18">D-Ala-D-Ala ligase</fullName>
    </alternativeName>
    <alternativeName>
        <fullName evidence="18">D-alanylalanine synthetase</fullName>
    </alternativeName>
</protein>
<dbReference type="Gene3D" id="3.30.470.20">
    <property type="entry name" value="ATP-grasp fold, B domain"/>
    <property type="match status" value="1"/>
</dbReference>
<evidence type="ECO:0000256" key="20">
    <source>
        <dbReference type="PIRSR" id="PIRSR039102-3"/>
    </source>
</evidence>
<comment type="cofactor">
    <cofactor evidence="1">
        <name>Mn(2+)</name>
        <dbReference type="ChEBI" id="CHEBI:29035"/>
    </cofactor>
</comment>
<comment type="pathway">
    <text evidence="4 18">Cell wall biogenesis; peptidoglycan biosynthesis.</text>
</comment>
<evidence type="ECO:0000256" key="14">
    <source>
        <dbReference type="ARBA" id="ARBA00023211"/>
    </source>
</evidence>
<feature type="active site" evidence="19">
    <location>
        <position position="150"/>
    </location>
</feature>
<accession>I3CJE0</accession>
<keyword evidence="11 20" id="KW-0460">Magnesium</keyword>
<dbReference type="Gene3D" id="3.30.1490.20">
    <property type="entry name" value="ATP-grasp fold, A domain"/>
    <property type="match status" value="1"/>
</dbReference>
<dbReference type="Pfam" id="PF07478">
    <property type="entry name" value="Dala_Dala_lig_C"/>
    <property type="match status" value="1"/>
</dbReference>
<dbReference type="InterPro" id="IPR000291">
    <property type="entry name" value="D-Ala_lig_Van_CS"/>
</dbReference>
<dbReference type="HOGENOM" id="CLU_039268_1_2_6"/>
<name>I3CJE0_9GAMM</name>
<dbReference type="Pfam" id="PF01820">
    <property type="entry name" value="Dala_Dala_lig_N"/>
    <property type="match status" value="1"/>
</dbReference>
<dbReference type="Gene3D" id="3.40.50.20">
    <property type="match status" value="1"/>
</dbReference>
<dbReference type="EMBL" id="JH600070">
    <property type="protein sequence ID" value="EIJ43733.1"/>
    <property type="molecule type" value="Genomic_DNA"/>
</dbReference>
<evidence type="ECO:0000256" key="15">
    <source>
        <dbReference type="ARBA" id="ARBA00023316"/>
    </source>
</evidence>
<comment type="pathway">
    <text evidence="17">Glycan biosynthesis.</text>
</comment>
<dbReference type="AlphaFoldDB" id="I3CJE0"/>
<dbReference type="RefSeq" id="WP_002691175.1">
    <property type="nucleotide sequence ID" value="NZ_JH600070.1"/>
</dbReference>
<dbReference type="GO" id="GO:0071555">
    <property type="term" value="P:cell wall organization"/>
    <property type="evidence" value="ECO:0007669"/>
    <property type="project" value="UniProtKB-KW"/>
</dbReference>
<evidence type="ECO:0000256" key="2">
    <source>
        <dbReference type="ARBA" id="ARBA00003921"/>
    </source>
</evidence>
<dbReference type="FunFam" id="3.40.50.20:FF:000013">
    <property type="entry name" value="D-alanine--D-alanine ligase"/>
    <property type="match status" value="1"/>
</dbReference>
<dbReference type="SUPFAM" id="SSF56059">
    <property type="entry name" value="Glutathione synthetase ATP-binding domain-like"/>
    <property type="match status" value="1"/>
</dbReference>
<dbReference type="EC" id="6.3.2.4" evidence="18"/>
<evidence type="ECO:0000256" key="18">
    <source>
        <dbReference type="HAMAP-Rule" id="MF_00047"/>
    </source>
</evidence>
<evidence type="ECO:0000256" key="10">
    <source>
        <dbReference type="ARBA" id="ARBA00022840"/>
    </source>
</evidence>
<keyword evidence="13 18" id="KW-0573">Peptidoglycan synthesis</keyword>
<evidence type="ECO:0000256" key="3">
    <source>
        <dbReference type="ARBA" id="ARBA00004496"/>
    </source>
</evidence>
<dbReference type="InterPro" id="IPR013815">
    <property type="entry name" value="ATP_grasp_subdomain_1"/>
</dbReference>
<dbReference type="InterPro" id="IPR016185">
    <property type="entry name" value="PreATP-grasp_dom_sf"/>
</dbReference>
<dbReference type="STRING" id="395493.BegalDRAFT_2905"/>
<dbReference type="FunFam" id="3.30.1490.20:FF:000007">
    <property type="entry name" value="D-alanine--D-alanine ligase"/>
    <property type="match status" value="1"/>
</dbReference>
<evidence type="ECO:0000256" key="9">
    <source>
        <dbReference type="ARBA" id="ARBA00022741"/>
    </source>
</evidence>
<evidence type="ECO:0000256" key="8">
    <source>
        <dbReference type="ARBA" id="ARBA00022723"/>
    </source>
</evidence>
<dbReference type="PANTHER" id="PTHR23132">
    <property type="entry name" value="D-ALANINE--D-ALANINE LIGASE"/>
    <property type="match status" value="1"/>
</dbReference>
<dbReference type="PIRSF" id="PIRSF039102">
    <property type="entry name" value="Ddl/VanB"/>
    <property type="match status" value="1"/>
</dbReference>
<gene>
    <name evidence="18" type="primary">ddl</name>
    <name evidence="23" type="ORF">BegalDRAFT_2905</name>
</gene>
<dbReference type="InterPro" id="IPR011127">
    <property type="entry name" value="Dala_Dala_lig_N"/>
</dbReference>
<feature type="binding site" evidence="20">
    <location>
        <position position="273"/>
    </location>
    <ligand>
        <name>Mg(2+)</name>
        <dbReference type="ChEBI" id="CHEBI:18420"/>
        <label>2</label>
    </ligand>
</feature>
<comment type="subcellular location">
    <subcellularLocation>
        <location evidence="3 18">Cytoplasm</location>
    </subcellularLocation>
</comment>
<keyword evidence="8 20" id="KW-0479">Metal-binding</keyword>
<evidence type="ECO:0000256" key="5">
    <source>
        <dbReference type="ARBA" id="ARBA00010871"/>
    </source>
</evidence>
<dbReference type="GO" id="GO:0046872">
    <property type="term" value="F:metal ion binding"/>
    <property type="evidence" value="ECO:0007669"/>
    <property type="project" value="UniProtKB-KW"/>
</dbReference>
<dbReference type="FunFam" id="3.30.470.20:FF:000008">
    <property type="entry name" value="D-alanine--D-alanine ligase"/>
    <property type="match status" value="1"/>
</dbReference>
<comment type="catalytic activity">
    <reaction evidence="16 18">
        <text>2 D-alanine + ATP = D-alanyl-D-alanine + ADP + phosphate + H(+)</text>
        <dbReference type="Rhea" id="RHEA:11224"/>
        <dbReference type="ChEBI" id="CHEBI:15378"/>
        <dbReference type="ChEBI" id="CHEBI:30616"/>
        <dbReference type="ChEBI" id="CHEBI:43474"/>
        <dbReference type="ChEBI" id="CHEBI:57416"/>
        <dbReference type="ChEBI" id="CHEBI:57822"/>
        <dbReference type="ChEBI" id="CHEBI:456216"/>
        <dbReference type="EC" id="6.3.2.4"/>
    </reaction>
</comment>
<feature type="binding site" evidence="20">
    <location>
        <position position="258"/>
    </location>
    <ligand>
        <name>Mg(2+)</name>
        <dbReference type="ChEBI" id="CHEBI:18420"/>
        <label>1</label>
    </ligand>
</feature>
<dbReference type="GO" id="GO:0005829">
    <property type="term" value="C:cytosol"/>
    <property type="evidence" value="ECO:0007669"/>
    <property type="project" value="UniProtKB-ARBA"/>
</dbReference>
<keyword evidence="12 18" id="KW-0133">Cell shape</keyword>
<evidence type="ECO:0000259" key="22">
    <source>
        <dbReference type="PROSITE" id="PS50975"/>
    </source>
</evidence>
<dbReference type="GO" id="GO:0008716">
    <property type="term" value="F:D-alanine-D-alanine ligase activity"/>
    <property type="evidence" value="ECO:0007669"/>
    <property type="project" value="UniProtKB-UniRule"/>
</dbReference>
<dbReference type="GO" id="GO:0009252">
    <property type="term" value="P:peptidoglycan biosynthetic process"/>
    <property type="evidence" value="ECO:0007669"/>
    <property type="project" value="UniProtKB-UniRule"/>
</dbReference>
<evidence type="ECO:0000313" key="23">
    <source>
        <dbReference type="EMBL" id="EIJ43733.1"/>
    </source>
</evidence>
<keyword evidence="15 18" id="KW-0961">Cell wall biogenesis/degradation</keyword>
<keyword evidence="10 21" id="KW-0067">ATP-binding</keyword>
<feature type="binding site" evidence="20">
    <location>
        <position position="271"/>
    </location>
    <ligand>
        <name>Mg(2+)</name>
        <dbReference type="ChEBI" id="CHEBI:18420"/>
        <label>2</label>
    </ligand>
</feature>
<keyword evidence="14 20" id="KW-0464">Manganese</keyword>
<keyword evidence="7 18" id="KW-0436">Ligase</keyword>
<dbReference type="Proteomes" id="UP000005744">
    <property type="component" value="Unassembled WGS sequence"/>
</dbReference>
<dbReference type="OrthoDB" id="9813261at2"/>
<feature type="active site" evidence="19">
    <location>
        <position position="21"/>
    </location>
</feature>
<dbReference type="GO" id="GO:0005524">
    <property type="term" value="F:ATP binding"/>
    <property type="evidence" value="ECO:0007669"/>
    <property type="project" value="UniProtKB-UniRule"/>
</dbReference>
<comment type="cofactor">
    <cofactor evidence="20">
        <name>Mg(2+)</name>
        <dbReference type="ChEBI" id="CHEBI:18420"/>
    </cofactor>
    <cofactor evidence="20">
        <name>Mn(2+)</name>
        <dbReference type="ChEBI" id="CHEBI:29035"/>
    </cofactor>
    <text evidence="20">Binds 2 magnesium or manganese ions per subunit.</text>
</comment>
<dbReference type="GO" id="GO:0008360">
    <property type="term" value="P:regulation of cell shape"/>
    <property type="evidence" value="ECO:0007669"/>
    <property type="project" value="UniProtKB-KW"/>
</dbReference>
<dbReference type="SUPFAM" id="SSF52440">
    <property type="entry name" value="PreATP-grasp domain"/>
    <property type="match status" value="1"/>
</dbReference>
<keyword evidence="9 21" id="KW-0547">Nucleotide-binding</keyword>
<evidence type="ECO:0000256" key="12">
    <source>
        <dbReference type="ARBA" id="ARBA00022960"/>
    </source>
</evidence>
<dbReference type="InterPro" id="IPR011761">
    <property type="entry name" value="ATP-grasp"/>
</dbReference>
<dbReference type="eggNOG" id="COG1181">
    <property type="taxonomic scope" value="Bacteria"/>
</dbReference>
<dbReference type="InterPro" id="IPR005905">
    <property type="entry name" value="D_ala_D_ala"/>
</dbReference>
<dbReference type="PANTHER" id="PTHR23132:SF23">
    <property type="entry name" value="D-ALANINE--D-ALANINE LIGASE B"/>
    <property type="match status" value="1"/>
</dbReference>
<evidence type="ECO:0000256" key="13">
    <source>
        <dbReference type="ARBA" id="ARBA00022984"/>
    </source>
</evidence>
<comment type="similarity">
    <text evidence="5 18">Belongs to the D-alanine--D-alanine ligase family.</text>
</comment>
<evidence type="ECO:0000256" key="6">
    <source>
        <dbReference type="ARBA" id="ARBA00022490"/>
    </source>
</evidence>
<evidence type="ECO:0000256" key="4">
    <source>
        <dbReference type="ARBA" id="ARBA00004752"/>
    </source>
</evidence>
<dbReference type="PROSITE" id="PS00844">
    <property type="entry name" value="DALA_DALA_LIGASE_2"/>
    <property type="match status" value="1"/>
</dbReference>
<evidence type="ECO:0000313" key="24">
    <source>
        <dbReference type="Proteomes" id="UP000005744"/>
    </source>
</evidence>
<dbReference type="PROSITE" id="PS00843">
    <property type="entry name" value="DALA_DALA_LIGASE_1"/>
    <property type="match status" value="1"/>
</dbReference>
<evidence type="ECO:0000256" key="7">
    <source>
        <dbReference type="ARBA" id="ARBA00022598"/>
    </source>
</evidence>
<evidence type="ECO:0000256" key="16">
    <source>
        <dbReference type="ARBA" id="ARBA00047614"/>
    </source>
</evidence>
<organism evidence="23 24">
    <name type="scientific">Beggiatoa alba B18LD</name>
    <dbReference type="NCBI Taxonomy" id="395493"/>
    <lineage>
        <taxon>Bacteria</taxon>
        <taxon>Pseudomonadati</taxon>
        <taxon>Pseudomonadota</taxon>
        <taxon>Gammaproteobacteria</taxon>
        <taxon>Thiotrichales</taxon>
        <taxon>Thiotrichaceae</taxon>
        <taxon>Beggiatoa</taxon>
    </lineage>
</organism>
<evidence type="ECO:0000256" key="21">
    <source>
        <dbReference type="PROSITE-ProRule" id="PRU00409"/>
    </source>
</evidence>
<dbReference type="HAMAP" id="MF_00047">
    <property type="entry name" value="Dala_Dala_lig"/>
    <property type="match status" value="1"/>
</dbReference>
<dbReference type="InterPro" id="IPR011095">
    <property type="entry name" value="Dala_Dala_lig_C"/>
</dbReference>
<evidence type="ECO:0000256" key="1">
    <source>
        <dbReference type="ARBA" id="ARBA00001936"/>
    </source>
</evidence>
<reference evidence="23 24" key="1">
    <citation type="submission" date="2011-11" db="EMBL/GenBank/DDBJ databases">
        <title>Improved High-Quality Draft sequence of Beggiatoa alba B18lD.</title>
        <authorList>
            <consortium name="US DOE Joint Genome Institute"/>
            <person name="Lucas S."/>
            <person name="Han J."/>
            <person name="Lapidus A."/>
            <person name="Cheng J.-F."/>
            <person name="Goodwin L."/>
            <person name="Pitluck S."/>
            <person name="Peters L."/>
            <person name="Mikhailova N."/>
            <person name="Held B."/>
            <person name="Detter J.C."/>
            <person name="Han C."/>
            <person name="Tapia R."/>
            <person name="Land M."/>
            <person name="Hauser L."/>
            <person name="Kyrpides N."/>
            <person name="Ivanova N."/>
            <person name="Pagani I."/>
            <person name="Samuel K."/>
            <person name="Teske A."/>
            <person name="Mueller J."/>
            <person name="Woyke T."/>
        </authorList>
    </citation>
    <scope>NUCLEOTIDE SEQUENCE [LARGE SCALE GENOMIC DNA]</scope>
    <source>
        <strain evidence="23 24">B18LD</strain>
    </source>
</reference>
<keyword evidence="24" id="KW-1185">Reference proteome</keyword>
<dbReference type="PROSITE" id="PS50975">
    <property type="entry name" value="ATP_GRASP"/>
    <property type="match status" value="1"/>
</dbReference>
<dbReference type="UniPathway" id="UPA00219"/>
<evidence type="ECO:0000256" key="19">
    <source>
        <dbReference type="PIRSR" id="PIRSR039102-1"/>
    </source>
</evidence>
<sequence>MNVNTAQWGKVAVLMGGTSAEREVSLKSGRAILNALLNQGIDAIGIDTGTGNLLEKLTETIIDRVFIALHGRGGEDGTIQGFLDRLGIPYTGSGVLGSALAMDKYRTKLVWQGADLPTPPYVLLTEKTDLSAVAERLGFPLMVKPASEGSSVGMSKVTSVVEMQQAWQLARQFDQVVIAEKYISGVEYTASIVQNQALPLIRLETPRVFYDYEAKYSDNTQTRYICPSGLAPDQEQALQQLALQAFQIIGATGWGRVDLMCDATGKAWLLEVNTVPGMTDHSLVPMAANAVGIDFEHLVLQILAST</sequence>
<dbReference type="NCBIfam" id="NF002378">
    <property type="entry name" value="PRK01372.1"/>
    <property type="match status" value="1"/>
</dbReference>
<proteinExistence type="inferred from homology"/>
<comment type="function">
    <text evidence="2 18">Cell wall formation.</text>
</comment>
<dbReference type="NCBIfam" id="TIGR01205">
    <property type="entry name" value="D_ala_D_alaTIGR"/>
    <property type="match status" value="1"/>
</dbReference>
<evidence type="ECO:0000256" key="17">
    <source>
        <dbReference type="ARBA" id="ARBA00060592"/>
    </source>
</evidence>
<feature type="domain" description="ATP-grasp" evidence="22">
    <location>
        <begin position="108"/>
        <end position="304"/>
    </location>
</feature>